<evidence type="ECO:0000256" key="2">
    <source>
        <dbReference type="SAM" id="MobiDB-lite"/>
    </source>
</evidence>
<accession>A0A5A7VMJ4</accession>
<name>A0A5A7VMJ4_CUCMM</name>
<feature type="region of interest" description="Disordered" evidence="2">
    <location>
        <begin position="143"/>
        <end position="872"/>
    </location>
</feature>
<dbReference type="Pfam" id="PF01480">
    <property type="entry name" value="PWI"/>
    <property type="match status" value="1"/>
</dbReference>
<dbReference type="PANTHER" id="PTHR23148">
    <property type="entry name" value="SERINE/ARGININE REGULATED NUCLEAR MATRIX PROTEIN"/>
    <property type="match status" value="1"/>
</dbReference>
<dbReference type="EMBL" id="SSTE01000369">
    <property type="protein sequence ID" value="KAA0067766.1"/>
    <property type="molecule type" value="Genomic_DNA"/>
</dbReference>
<feature type="compositionally biased region" description="Basic residues" evidence="2">
    <location>
        <begin position="247"/>
        <end position="273"/>
    </location>
</feature>
<dbReference type="SUPFAM" id="SSF101233">
    <property type="entry name" value="PWI domain"/>
    <property type="match status" value="1"/>
</dbReference>
<dbReference type="PANTHER" id="PTHR23148:SF0">
    <property type="entry name" value="SERINE_ARGININE REPETITIVE MATRIX PROTEIN 1"/>
    <property type="match status" value="1"/>
</dbReference>
<dbReference type="SMART" id="SM00311">
    <property type="entry name" value="PWI"/>
    <property type="match status" value="1"/>
</dbReference>
<dbReference type="Proteomes" id="UP000321393">
    <property type="component" value="Unassembled WGS sequence"/>
</dbReference>
<sequence>MSGGFFRGTSADQDTRFSNKQAKLLKTQKFPAELDQLVDTTKVKMDVIRPWIATRVTELLGFEDEVLINFIYGLLDGKEVNGKEVQIQLTGFMEKNTVKFMKELWILLLSAQKNASGVPQQFLDAKEEEIRKKKAETDFLANEIQKKREKENREIEEQRSKNMDDGAEKVSNSVLEHSSKNVRSRAMRNYPEDEEVAEKRNGVRGRSSDRHKSRSMSGSPQRRRRSFSRGRSSSSPRRRDHRDSFSPRHRSSHLRRRSSSTSHRKSRSPKVRQLRSPSQHSSPSPHRKSPYRSSSPVQRLSSSPTHRRSPSLDKHNRSPSPSRHRRSLSPVRRRRSPSPVRRRRSPSPKWRRRSPSPEWRRRSPSPVRRRRSPSPGRRRRSPSPGRRRRSPSPIRRRRSPSPIRRRRSPSPIRRRRSPTPSRRHRSPSPYRRKSPSFVRRRRSPSPSHRRRSPSPAHYRRSPSPIKSHKSRSPVRRPMSPSPSPARKLDRSSPFDHRRTPSPLERRSPSTSLSKSPPLPQRSSPGLRQRSSPSQHGRRSTYGRSYSSEEQENLSPVKVKSAQHRRRSLSQSPMDRSRNVQTSPASQLPSRSLRSPERDATEWNNSNNRARVSSSSLEKSPAPANSPPVTKSANDDRRLSSPRSRAKQYRRDTRAEEEEATYTREGGNLESRSSLRKSLNSSIVGKVPSPGSDKHPQREVPGSDHKKSSSSHKEPSLVEEQQPSYSREGMKQDEKSHSRRSKAKDTELPSLENNNQHDDSDSDLEEGYKRKTGSKEKKRHRKSDRRDTSSDSEDSYDSELERKESRRRKKEERRLRKEKKRQKREERRRKKEERRAGKTKAKNLSDNYSDDDDQVAKEESYHSDDADEAEQKRLEIELRKKALESFNARKGTRS</sequence>
<feature type="compositionally biased region" description="Basic and acidic residues" evidence="2">
    <location>
        <begin position="853"/>
        <end position="872"/>
    </location>
</feature>
<dbReference type="AlphaFoldDB" id="A0A5A7VMJ4"/>
<gene>
    <name evidence="4" type="ORF">E6C27_scaffold352G00900</name>
</gene>
<feature type="compositionally biased region" description="Low complexity" evidence="2">
    <location>
        <begin position="275"/>
        <end position="284"/>
    </location>
</feature>
<evidence type="ECO:0000313" key="5">
    <source>
        <dbReference type="Proteomes" id="UP000321393"/>
    </source>
</evidence>
<dbReference type="InterPro" id="IPR036483">
    <property type="entry name" value="PWI_dom_sf"/>
</dbReference>
<feature type="compositionally biased region" description="Basic and acidic residues" evidence="2">
    <location>
        <begin position="144"/>
        <end position="168"/>
    </location>
</feature>
<dbReference type="InterPro" id="IPR002483">
    <property type="entry name" value="PWI_dom"/>
</dbReference>
<feature type="compositionally biased region" description="Basic and acidic residues" evidence="2">
    <location>
        <begin position="691"/>
        <end position="715"/>
    </location>
</feature>
<protein>
    <submittedName>
        <fullName evidence="4">Serine/arginine repetitive matrix protein 1</fullName>
    </submittedName>
</protein>
<dbReference type="GO" id="GO:0003723">
    <property type="term" value="F:RNA binding"/>
    <property type="evidence" value="ECO:0007669"/>
    <property type="project" value="TreeGrafter"/>
</dbReference>
<dbReference type="GO" id="GO:0005681">
    <property type="term" value="C:spliceosomal complex"/>
    <property type="evidence" value="ECO:0007669"/>
    <property type="project" value="TreeGrafter"/>
</dbReference>
<feature type="compositionally biased region" description="Low complexity" evidence="2">
    <location>
        <begin position="291"/>
        <end position="304"/>
    </location>
</feature>
<feature type="compositionally biased region" description="Low complexity" evidence="2">
    <location>
        <begin position="603"/>
        <end position="615"/>
    </location>
</feature>
<dbReference type="Gene3D" id="1.20.1390.10">
    <property type="entry name" value="PWI domain"/>
    <property type="match status" value="1"/>
</dbReference>
<feature type="compositionally biased region" description="Polar residues" evidence="2">
    <location>
        <begin position="568"/>
        <end position="592"/>
    </location>
</feature>
<reference evidence="4 5" key="1">
    <citation type="submission" date="2019-08" db="EMBL/GenBank/DDBJ databases">
        <title>Draft genome sequences of two oriental melons (Cucumis melo L. var makuwa).</title>
        <authorList>
            <person name="Kwon S.-Y."/>
        </authorList>
    </citation>
    <scope>NUCLEOTIDE SEQUENCE [LARGE SCALE GENOMIC DNA]</scope>
    <source>
        <strain evidence="5">cv. SW 3</strain>
        <tissue evidence="4">Leaf</tissue>
    </source>
</reference>
<dbReference type="OrthoDB" id="163257at2759"/>
<proteinExistence type="predicted"/>
<dbReference type="InterPro" id="IPR052225">
    <property type="entry name" value="Ser/Arg_repetitive_matrix"/>
</dbReference>
<feature type="compositionally biased region" description="Basic and acidic residues" evidence="2">
    <location>
        <begin position="486"/>
        <end position="507"/>
    </location>
</feature>
<keyword evidence="1" id="KW-0507">mRNA processing</keyword>
<evidence type="ECO:0000313" key="4">
    <source>
        <dbReference type="EMBL" id="KAA0067766.1"/>
    </source>
</evidence>
<organism evidence="4 5">
    <name type="scientific">Cucumis melo var. makuwa</name>
    <name type="common">Oriental melon</name>
    <dbReference type="NCBI Taxonomy" id="1194695"/>
    <lineage>
        <taxon>Eukaryota</taxon>
        <taxon>Viridiplantae</taxon>
        <taxon>Streptophyta</taxon>
        <taxon>Embryophyta</taxon>
        <taxon>Tracheophyta</taxon>
        <taxon>Spermatophyta</taxon>
        <taxon>Magnoliopsida</taxon>
        <taxon>eudicotyledons</taxon>
        <taxon>Gunneridae</taxon>
        <taxon>Pentapetalae</taxon>
        <taxon>rosids</taxon>
        <taxon>fabids</taxon>
        <taxon>Cucurbitales</taxon>
        <taxon>Cucurbitaceae</taxon>
        <taxon>Benincaseae</taxon>
        <taxon>Cucumis</taxon>
    </lineage>
</organism>
<feature type="compositionally biased region" description="Basic and acidic residues" evidence="2">
    <location>
        <begin position="197"/>
        <end position="210"/>
    </location>
</feature>
<feature type="compositionally biased region" description="Basic residues" evidence="2">
    <location>
        <begin position="367"/>
        <end position="474"/>
    </location>
</feature>
<feature type="domain" description="PWI" evidence="3">
    <location>
        <begin position="27"/>
        <end position="125"/>
    </location>
</feature>
<comment type="caution">
    <text evidence="4">The sequence shown here is derived from an EMBL/GenBank/DDBJ whole genome shotgun (WGS) entry which is preliminary data.</text>
</comment>
<evidence type="ECO:0000256" key="1">
    <source>
        <dbReference type="ARBA" id="ARBA00022664"/>
    </source>
</evidence>
<feature type="compositionally biased region" description="Low complexity" evidence="2">
    <location>
        <begin position="662"/>
        <end position="681"/>
    </location>
</feature>
<feature type="compositionally biased region" description="Basic residues" evidence="2">
    <location>
        <begin position="322"/>
        <end position="354"/>
    </location>
</feature>
<dbReference type="PROSITE" id="PS51025">
    <property type="entry name" value="PWI"/>
    <property type="match status" value="1"/>
</dbReference>
<feature type="compositionally biased region" description="Polar residues" evidence="2">
    <location>
        <begin position="520"/>
        <end position="534"/>
    </location>
</feature>
<feature type="compositionally biased region" description="Basic residues" evidence="2">
    <location>
        <begin position="804"/>
        <end position="840"/>
    </location>
</feature>
<evidence type="ECO:0000259" key="3">
    <source>
        <dbReference type="PROSITE" id="PS51025"/>
    </source>
</evidence>
<dbReference type="GO" id="GO:0006397">
    <property type="term" value="P:mRNA processing"/>
    <property type="evidence" value="ECO:0007669"/>
    <property type="project" value="UniProtKB-KW"/>
</dbReference>
<feature type="compositionally biased region" description="Basic and acidic residues" evidence="2">
    <location>
        <begin position="765"/>
        <end position="774"/>
    </location>
</feature>
<dbReference type="GO" id="GO:0048024">
    <property type="term" value="P:regulation of mRNA splicing, via spliceosome"/>
    <property type="evidence" value="ECO:0007669"/>
    <property type="project" value="TreeGrafter"/>
</dbReference>
<dbReference type="STRING" id="1194695.A0A5A7VMJ4"/>